<comment type="subcellular location">
    <subcellularLocation>
        <location evidence="1">Cytoplasm</location>
        <location evidence="1">Cytoskeleton</location>
    </subcellularLocation>
</comment>
<dbReference type="eggNOG" id="KOG0597">
    <property type="taxonomic scope" value="Eukaryota"/>
</dbReference>
<dbReference type="FunFam" id="3.30.200.20:FF:000042">
    <property type="entry name" value="Aurora kinase A"/>
    <property type="match status" value="1"/>
</dbReference>
<dbReference type="Proteomes" id="UP000008524">
    <property type="component" value="Chromosome 11"/>
</dbReference>
<reference evidence="15 16" key="1">
    <citation type="journal article" date="2005" name="Science">
        <title>Comparative genomics of trypanosomatid parasitic protozoa.</title>
        <authorList>
            <person name="El-Sayed N.M."/>
            <person name="Myler P.J."/>
            <person name="Blandin G."/>
            <person name="Berriman M."/>
            <person name="Crabtree J."/>
            <person name="Aggarwal G."/>
            <person name="Caler E."/>
            <person name="Renauld H."/>
            <person name="Worthey E.A."/>
            <person name="Hertz-Fowler C."/>
            <person name="Ghedin E."/>
            <person name="Peacock C."/>
            <person name="Bartholomeu D.C."/>
            <person name="Haas B.J."/>
            <person name="Tran A.N."/>
            <person name="Wortman J.R."/>
            <person name="Alsmark U.C."/>
            <person name="Angiuoli S."/>
            <person name="Anupama A."/>
            <person name="Badger J."/>
            <person name="Bringaud F."/>
            <person name="Cadag E."/>
            <person name="Carlton J.M."/>
            <person name="Cerqueira G.C."/>
            <person name="Creasy T."/>
            <person name="Delcher A.L."/>
            <person name="Djikeng A."/>
            <person name="Embley T.M."/>
            <person name="Hauser C."/>
            <person name="Ivens A.C."/>
            <person name="Kummerfeld S.K."/>
            <person name="Pereira-Leal J.B."/>
            <person name="Nilsson D."/>
            <person name="Peterson J."/>
            <person name="Salzberg S.L."/>
            <person name="Shallom J."/>
            <person name="Silva J.C."/>
            <person name="Sundaram J."/>
            <person name="Westenberger S."/>
            <person name="White O."/>
            <person name="Melville S.E."/>
            <person name="Donelson J.E."/>
            <person name="Andersson B."/>
            <person name="Stuart K.D."/>
            <person name="Hall N."/>
        </authorList>
    </citation>
    <scope>NUCLEOTIDE SEQUENCE [LARGE SCALE GENOMIC DNA]</scope>
    <source>
        <strain evidence="15 16">927/4 GUTat10.1</strain>
    </source>
</reference>
<reference evidence="15 16" key="2">
    <citation type="journal article" date="2005" name="Science">
        <title>The genome of the African trypanosome Trypanosoma brucei.</title>
        <authorList>
            <person name="Berriman M."/>
            <person name="Ghedin E."/>
            <person name="Hertz-Fowler C."/>
            <person name="Blandin G."/>
            <person name="Renauld H."/>
            <person name="Bartholomeu D.C."/>
            <person name="Lennard N.J."/>
            <person name="Caler E."/>
            <person name="Hamlin N.E."/>
            <person name="Haas B."/>
            <person name="Bohme U."/>
            <person name="Hannick L."/>
            <person name="Aslett M.A."/>
            <person name="Shallom J."/>
            <person name="Marcello L."/>
            <person name="Hou L."/>
            <person name="Wickstead B."/>
            <person name="Alsmark U.C."/>
            <person name="Arrowsmith C."/>
            <person name="Atkin R.J."/>
            <person name="Barron A.J."/>
            <person name="Bringaud F."/>
            <person name="Brooks K."/>
            <person name="Carrington M."/>
            <person name="Cherevach I."/>
            <person name="Chillingworth T.J."/>
            <person name="Churcher C."/>
            <person name="Clark L.N."/>
            <person name="Corton C.H."/>
            <person name="Cronin A."/>
            <person name="Davies R.M."/>
            <person name="Doggett J."/>
            <person name="Djikeng A."/>
            <person name="Feldblyum T."/>
            <person name="Field M.C."/>
            <person name="Fraser A."/>
            <person name="Goodhead I."/>
            <person name="Hance Z."/>
            <person name="Harper D."/>
            <person name="Harris B.R."/>
            <person name="Hauser H."/>
            <person name="Hostetler J."/>
            <person name="Ivens A."/>
            <person name="Jagels K."/>
            <person name="Johnson D."/>
            <person name="Johnson J."/>
            <person name="Jones K."/>
            <person name="Kerhornou A.X."/>
            <person name="Koo H."/>
            <person name="Larke N."/>
            <person name="Landfear S."/>
            <person name="Larkin C."/>
            <person name="Leech V."/>
            <person name="Line A."/>
            <person name="Lord A."/>
            <person name="Macleod A."/>
            <person name="Mooney P.J."/>
            <person name="Moule S."/>
            <person name="Martin D.M."/>
            <person name="Morgan G.W."/>
            <person name="Mungall K."/>
            <person name="Norbertczak H."/>
            <person name="Ormond D."/>
            <person name="Pai G."/>
            <person name="Peacock C.S."/>
            <person name="Peterson J."/>
            <person name="Quail M.A."/>
            <person name="Rabbinowitsch E."/>
            <person name="Rajandream M.A."/>
            <person name="Reitter C."/>
            <person name="Salzberg S.L."/>
            <person name="Sanders M."/>
            <person name="Schobel S."/>
            <person name="Sharp S."/>
            <person name="Simmonds M."/>
            <person name="Simpson A.J."/>
            <person name="Tallon L."/>
            <person name="Turner C.M."/>
            <person name="Tait A."/>
            <person name="Tivey A.R."/>
            <person name="Van Aken S."/>
            <person name="Walker D."/>
            <person name="Wanless D."/>
            <person name="Wang S."/>
            <person name="White B."/>
            <person name="White O."/>
            <person name="Whitehead S."/>
            <person name="Woodward J."/>
            <person name="Wortman J."/>
            <person name="Adams M.D."/>
            <person name="Embley T.M."/>
            <person name="Gull K."/>
            <person name="Ullu E."/>
            <person name="Barry J.D."/>
            <person name="Fairlamb A.H."/>
            <person name="Opperdoes F."/>
            <person name="Barrell B.G."/>
            <person name="Donelson J.E."/>
            <person name="Hall N."/>
            <person name="Fraser C.M."/>
            <person name="Melville S.E."/>
            <person name="El-Sayed N.M."/>
        </authorList>
    </citation>
    <scope>NUCLEOTIDE SEQUENCE [LARGE SCALE GENOMIC DNA]</scope>
    <source>
        <strain evidence="15 16">927/4 GUTat10.1</strain>
    </source>
</reference>
<dbReference type="InParanoid" id="Q385X0"/>
<evidence type="ECO:0000256" key="10">
    <source>
        <dbReference type="ARBA" id="ARBA00047899"/>
    </source>
</evidence>
<evidence type="ECO:0000256" key="1">
    <source>
        <dbReference type="ARBA" id="ARBA00004245"/>
    </source>
</evidence>
<keyword evidence="16" id="KW-1185">Reference proteome</keyword>
<evidence type="ECO:0000259" key="14">
    <source>
        <dbReference type="PROSITE" id="PS50011"/>
    </source>
</evidence>
<dbReference type="OrthoDB" id="266718at2759"/>
<dbReference type="PANTHER" id="PTHR22983:SF6">
    <property type="entry name" value="SERINE_THREONINE-PROTEIN KINASE 36"/>
    <property type="match status" value="1"/>
</dbReference>
<dbReference type="FunFam" id="1.10.510.10:FF:000292">
    <property type="entry name" value="Serine/threonine-protein kinase 36"/>
    <property type="match status" value="1"/>
</dbReference>
<dbReference type="InterPro" id="IPR008271">
    <property type="entry name" value="Ser/Thr_kinase_AS"/>
</dbReference>
<dbReference type="InterPro" id="IPR016024">
    <property type="entry name" value="ARM-type_fold"/>
</dbReference>
<keyword evidence="6 13" id="KW-0547">Nucleotide-binding</keyword>
<dbReference type="GO" id="GO:0005856">
    <property type="term" value="C:cytoskeleton"/>
    <property type="evidence" value="ECO:0007669"/>
    <property type="project" value="UniProtKB-SubCell"/>
</dbReference>
<dbReference type="PANTHER" id="PTHR22983">
    <property type="entry name" value="PROTEIN KINASE RELATED"/>
    <property type="match status" value="1"/>
</dbReference>
<keyword evidence="9" id="KW-0206">Cytoskeleton</keyword>
<dbReference type="Pfam" id="PF13513">
    <property type="entry name" value="HEAT_EZ"/>
    <property type="match status" value="1"/>
</dbReference>
<keyword evidence="3" id="KW-0963">Cytoplasm</keyword>
<evidence type="ECO:0000256" key="9">
    <source>
        <dbReference type="ARBA" id="ARBA00023212"/>
    </source>
</evidence>
<keyword evidence="7 15" id="KW-0418">Kinase</keyword>
<evidence type="ECO:0000256" key="3">
    <source>
        <dbReference type="ARBA" id="ARBA00022490"/>
    </source>
</evidence>
<accession>Q385X0</accession>
<dbReference type="InterPro" id="IPR017441">
    <property type="entry name" value="Protein_kinase_ATP_BS"/>
</dbReference>
<dbReference type="AlphaFoldDB" id="Q385X0"/>
<keyword evidence="5 15" id="KW-0808">Transferase</keyword>
<dbReference type="InterPro" id="IPR011989">
    <property type="entry name" value="ARM-like"/>
</dbReference>
<dbReference type="CDD" id="cd14002">
    <property type="entry name" value="STKc_STK36"/>
    <property type="match status" value="1"/>
</dbReference>
<keyword evidence="4" id="KW-0723">Serine/threonine-protein kinase</keyword>
<dbReference type="PaxDb" id="5691-EAN79411"/>
<feature type="binding site" evidence="13">
    <location>
        <position position="62"/>
    </location>
    <ligand>
        <name>ATP</name>
        <dbReference type="ChEBI" id="CHEBI:30616"/>
    </ligand>
</feature>
<feature type="domain" description="Protein kinase" evidence="14">
    <location>
        <begin position="28"/>
        <end position="278"/>
    </location>
</feature>
<evidence type="ECO:0000256" key="5">
    <source>
        <dbReference type="ARBA" id="ARBA00022679"/>
    </source>
</evidence>
<dbReference type="SUPFAM" id="SSF48371">
    <property type="entry name" value="ARM repeat"/>
    <property type="match status" value="1"/>
</dbReference>
<dbReference type="PROSITE" id="PS00107">
    <property type="entry name" value="PROTEIN_KINASE_ATP"/>
    <property type="match status" value="1"/>
</dbReference>
<name>Q385X0_TRYB2</name>
<evidence type="ECO:0000256" key="12">
    <source>
        <dbReference type="ARBA" id="ARBA00075375"/>
    </source>
</evidence>
<dbReference type="Pfam" id="PF00069">
    <property type="entry name" value="Pkinase"/>
    <property type="match status" value="1"/>
</dbReference>
<dbReference type="SUPFAM" id="SSF56112">
    <property type="entry name" value="Protein kinase-like (PK-like)"/>
    <property type="match status" value="1"/>
</dbReference>
<dbReference type="STRING" id="185431.Q385X0"/>
<dbReference type="Gene3D" id="1.25.10.10">
    <property type="entry name" value="Leucine-rich Repeat Variant"/>
    <property type="match status" value="1"/>
</dbReference>
<proteinExistence type="predicted"/>
<evidence type="ECO:0000256" key="2">
    <source>
        <dbReference type="ARBA" id="ARBA00012513"/>
    </source>
</evidence>
<keyword evidence="8 13" id="KW-0067">ATP-binding</keyword>
<evidence type="ECO:0000256" key="13">
    <source>
        <dbReference type="PROSITE-ProRule" id="PRU10141"/>
    </source>
</evidence>
<dbReference type="PROSITE" id="PS00108">
    <property type="entry name" value="PROTEIN_KINASE_ST"/>
    <property type="match status" value="1"/>
</dbReference>
<evidence type="ECO:0000313" key="15">
    <source>
        <dbReference type="EMBL" id="EAN79411.1"/>
    </source>
</evidence>
<dbReference type="GeneID" id="3664343"/>
<dbReference type="GO" id="GO:0106310">
    <property type="term" value="F:protein serine kinase activity"/>
    <property type="evidence" value="ECO:0007669"/>
    <property type="project" value="RHEA"/>
</dbReference>
<dbReference type="RefSeq" id="XP_828523.1">
    <property type="nucleotide sequence ID" value="XM_823430.1"/>
</dbReference>
<comment type="catalytic activity">
    <reaction evidence="10">
        <text>L-threonyl-[protein] + ATP = O-phospho-L-threonyl-[protein] + ADP + H(+)</text>
        <dbReference type="Rhea" id="RHEA:46608"/>
        <dbReference type="Rhea" id="RHEA-COMP:11060"/>
        <dbReference type="Rhea" id="RHEA-COMP:11605"/>
        <dbReference type="ChEBI" id="CHEBI:15378"/>
        <dbReference type="ChEBI" id="CHEBI:30013"/>
        <dbReference type="ChEBI" id="CHEBI:30616"/>
        <dbReference type="ChEBI" id="CHEBI:61977"/>
        <dbReference type="ChEBI" id="CHEBI:456216"/>
        <dbReference type="EC" id="2.7.11.1"/>
    </reaction>
</comment>
<sequence length="1113" mass="123403">MPSNSVVGHLSLWLCRCCFPKIRNMDNYTIVELIGEGSFGKVYKARRKGTGHIVAMKFIVKKGKNDKELLNLRSEIEIMTKLNHDNIITLFEAFETQQEFVVVMEYAQGELFEILEDDKKLPEEVVRRIAKQLLQALHYLHSNRIMHRDMKPQNILIGQNGSVKLADFGFARTMSYNTMVLTSIKGTPLYMAPELVQEQPYNHTADLWSLGCILYELLYGKPPFYTNHLYKLINQIVNDPVRFEEPISPDFKSLLKGLLTKSFSARLNWPHLLNHPFVAITGDDEKWLMAVKQHDTKMKERMERLECLRHHAQPNRVVELDAGGPCQTPGNTHGFPLGSEEDEIFSPSSLKCLLSPSDGEGCIEAFRGLLVAVENATSLPLQKTALLERILHVGVLGPIVRHLCDKQSAEMSRLAVQIIKTLVFPEGNAVLPFPSQRPLQETIDASPQPGDLPPVGLLIRQQVSLELLEKPRESLDFLVKEVIENRHGFRVDCVKIIFQCVRWGVGFGPVLTQLKLFPSFWASLLDSVTEGSHFQTYAALAFHTVSAMIPHIKLSAPDQINADKVSAFVSIGLLAVRFYDLSKSSDIAALNSAAAAALLAAFVHREMKDTMVFEPDAAFMEGLCAIVKDVRGIADRNSVWRILGNGYGYPDYGFLDGVVHTLSVMFSNPQSIVYQNSGQLPSRSYLDSDQKGLLRIAVELLRDSDPKTELSPNGVVAALRCVQQACQHQRRDEHFTSLLLERIEAYRGDSGGPVSVAGVVCHQLRASYLGQLRSWPEHSGGGTVGVNAHLTVVVQILLAALQTSKQGSESDDEANASVQQIFYKEGLMEMLIVALDYTQVAFWGPPFNIITKLVVGSPPFAKAFVDGGGLQCERIGKVLDSKKASAGLVSDGLNVLSQLARLSKDFYLPIHNADLYSAVLELLRHSDPGIRSKSCNLVGNLCKHSPYLYEPLARHGIIDMLVERCSDRDPATQKFAAFAVGNAAFHNGSLYEKLRPSIPVMVKLLTSSDEKTRQNAAGAVSNFVRNGSTLTNALMENSAIETLSHMLKKDKVPLRKIALITIGSFCAYENCKAKFLALGLEGTIRQLEESGICNVDPSITKYVARIRQRISSS</sequence>
<evidence type="ECO:0000256" key="11">
    <source>
        <dbReference type="ARBA" id="ARBA00048679"/>
    </source>
</evidence>
<evidence type="ECO:0000256" key="7">
    <source>
        <dbReference type="ARBA" id="ARBA00022777"/>
    </source>
</evidence>
<dbReference type="SMART" id="SM00220">
    <property type="entry name" value="S_TKc"/>
    <property type="match status" value="1"/>
</dbReference>
<evidence type="ECO:0000256" key="8">
    <source>
        <dbReference type="ARBA" id="ARBA00022840"/>
    </source>
</evidence>
<dbReference type="GO" id="GO:0005524">
    <property type="term" value="F:ATP binding"/>
    <property type="evidence" value="ECO:0000255"/>
    <property type="project" value="GeneDB"/>
</dbReference>
<dbReference type="GO" id="GO:0005737">
    <property type="term" value="C:cytoplasm"/>
    <property type="evidence" value="ECO:0000318"/>
    <property type="project" value="GO_Central"/>
</dbReference>
<evidence type="ECO:0000256" key="4">
    <source>
        <dbReference type="ARBA" id="ARBA00022527"/>
    </source>
</evidence>
<dbReference type="KEGG" id="tbr:Tb11.02.2050"/>
<protein>
    <recommendedName>
        <fullName evidence="2">non-specific serine/threonine protein kinase</fullName>
        <ecNumber evidence="2">2.7.11.1</ecNumber>
    </recommendedName>
    <alternativeName>
        <fullName evidence="12">Fused homolog</fullName>
    </alternativeName>
</protein>
<dbReference type="InterPro" id="IPR000719">
    <property type="entry name" value="Prot_kinase_dom"/>
</dbReference>
<organism evidence="15 16">
    <name type="scientific">Trypanosoma brucei brucei (strain 927/4 GUTat10.1)</name>
    <dbReference type="NCBI Taxonomy" id="185431"/>
    <lineage>
        <taxon>Eukaryota</taxon>
        <taxon>Discoba</taxon>
        <taxon>Euglenozoa</taxon>
        <taxon>Kinetoplastea</taxon>
        <taxon>Metakinetoplastina</taxon>
        <taxon>Trypanosomatida</taxon>
        <taxon>Trypanosomatidae</taxon>
        <taxon>Trypanosoma</taxon>
    </lineage>
</organism>
<gene>
    <name evidence="15" type="ORF">Tb11.02.2050</name>
</gene>
<comment type="catalytic activity">
    <reaction evidence="11">
        <text>L-seryl-[protein] + ATP = O-phospho-L-seryl-[protein] + ADP + H(+)</text>
        <dbReference type="Rhea" id="RHEA:17989"/>
        <dbReference type="Rhea" id="RHEA-COMP:9863"/>
        <dbReference type="Rhea" id="RHEA-COMP:11604"/>
        <dbReference type="ChEBI" id="CHEBI:15378"/>
        <dbReference type="ChEBI" id="CHEBI:29999"/>
        <dbReference type="ChEBI" id="CHEBI:30616"/>
        <dbReference type="ChEBI" id="CHEBI:83421"/>
        <dbReference type="ChEBI" id="CHEBI:456216"/>
        <dbReference type="EC" id="2.7.11.1"/>
    </reaction>
</comment>
<dbReference type="EMBL" id="CH464491">
    <property type="protein sequence ID" value="EAN79411.1"/>
    <property type="molecule type" value="Genomic_DNA"/>
</dbReference>
<evidence type="ECO:0000313" key="16">
    <source>
        <dbReference type="Proteomes" id="UP000008524"/>
    </source>
</evidence>
<dbReference type="GO" id="GO:0004674">
    <property type="term" value="F:protein serine/threonine kinase activity"/>
    <property type="evidence" value="ECO:0000255"/>
    <property type="project" value="GeneDB"/>
</dbReference>
<dbReference type="InterPro" id="IPR011009">
    <property type="entry name" value="Kinase-like_dom_sf"/>
</dbReference>
<dbReference type="Gene3D" id="1.10.510.10">
    <property type="entry name" value="Transferase(Phosphotransferase) domain 1"/>
    <property type="match status" value="1"/>
</dbReference>
<dbReference type="PROSITE" id="PS50011">
    <property type="entry name" value="PROTEIN_KINASE_DOM"/>
    <property type="match status" value="1"/>
</dbReference>
<evidence type="ECO:0000256" key="6">
    <source>
        <dbReference type="ARBA" id="ARBA00022741"/>
    </source>
</evidence>
<dbReference type="EC" id="2.7.11.1" evidence="2"/>